<organism evidence="1 2">
    <name type="scientific">Klebsiella phage KpS8</name>
    <dbReference type="NCBI Taxonomy" id="2847815"/>
    <lineage>
        <taxon>Viruses</taxon>
        <taxon>Duplodnaviria</taxon>
        <taxon>Heunggongvirae</taxon>
        <taxon>Uroviricota</taxon>
        <taxon>Caudoviricetes</taxon>
        <taxon>Vequintavirinae</taxon>
        <taxon>Mydovirus</taxon>
        <taxon>Mydovirus KpS8</taxon>
    </lineage>
</organism>
<sequence length="70" mass="7918">MKTGLQPTPVTDRLVACLEGFAPPENPYQRICNEFGCAYITAKKMLHSFTYRATEQQLAAILEERSILKN</sequence>
<dbReference type="EMBL" id="MT178275">
    <property type="protein sequence ID" value="QIW88189.1"/>
    <property type="molecule type" value="Genomic_DNA"/>
</dbReference>
<proteinExistence type="predicted"/>
<accession>A0A6H0X3W4</accession>
<gene>
    <name evidence="1" type="ORF">kps8_017</name>
</gene>
<evidence type="ECO:0000313" key="1">
    <source>
        <dbReference type="EMBL" id="QIW88189.1"/>
    </source>
</evidence>
<name>A0A6H0X3W4_9CAUD</name>
<protein>
    <submittedName>
        <fullName evidence="1">Uncharacterized protein</fullName>
    </submittedName>
</protein>
<dbReference type="Proteomes" id="UP000502319">
    <property type="component" value="Segment"/>
</dbReference>
<reference evidence="1 2" key="1">
    <citation type="submission" date="2020-03" db="EMBL/GenBank/DDBJ databases">
        <title>Complete genome sequence of Klebsiella pneumoniae phage KpS8.</title>
        <authorList>
            <person name="Denisenko E."/>
            <person name="Kislichkina A."/>
            <person name="Verevkin V."/>
            <person name="Krasilnikova V."/>
            <person name="Volozhantsev N."/>
        </authorList>
    </citation>
    <scope>NUCLEOTIDE SEQUENCE [LARGE SCALE GENOMIC DNA]</scope>
</reference>
<evidence type="ECO:0000313" key="2">
    <source>
        <dbReference type="Proteomes" id="UP000502319"/>
    </source>
</evidence>
<keyword evidence="2" id="KW-1185">Reference proteome</keyword>